<dbReference type="PANTHER" id="PTHR10127">
    <property type="entry name" value="DISCOIDIN, CUB, EGF, LAMININ , AND ZINC METALLOPROTEASE DOMAIN CONTAINING"/>
    <property type="match status" value="1"/>
</dbReference>
<comment type="caution">
    <text evidence="9">The sequence shown here is derived from an EMBL/GenBank/DDBJ whole genome shotgun (WGS) entry which is preliminary data.</text>
</comment>
<dbReference type="InterPro" id="IPR034035">
    <property type="entry name" value="Astacin-like_dom"/>
</dbReference>
<dbReference type="PROSITE" id="PS51864">
    <property type="entry name" value="ASTACIN"/>
    <property type="match status" value="1"/>
</dbReference>
<keyword evidence="3 6" id="KW-0378">Hydrolase</keyword>
<dbReference type="AlphaFoldDB" id="A0A267FIY7"/>
<dbReference type="GO" id="GO:0006508">
    <property type="term" value="P:proteolysis"/>
    <property type="evidence" value="ECO:0007669"/>
    <property type="project" value="UniProtKB-KW"/>
</dbReference>
<keyword evidence="5 6" id="KW-0482">Metalloprotease</keyword>
<dbReference type="CDD" id="cd04280">
    <property type="entry name" value="ZnMc_astacin_like"/>
    <property type="match status" value="1"/>
</dbReference>
<feature type="disulfide bond" evidence="6">
    <location>
        <begin position="100"/>
        <end position="255"/>
    </location>
</feature>
<dbReference type="Pfam" id="PF01400">
    <property type="entry name" value="Astacin"/>
    <property type="match status" value="1"/>
</dbReference>
<reference evidence="9 10" key="1">
    <citation type="submission" date="2017-06" db="EMBL/GenBank/DDBJ databases">
        <title>A platform for efficient transgenesis in Macrostomum lignano, a flatworm model organism for stem cell research.</title>
        <authorList>
            <person name="Berezikov E."/>
        </authorList>
    </citation>
    <scope>NUCLEOTIDE SEQUENCE [LARGE SCALE GENOMIC DNA]</scope>
    <source>
        <strain evidence="9">DV1</strain>
        <tissue evidence="9">Whole organism</tissue>
    </source>
</reference>
<feature type="active site" evidence="6">
    <location>
        <position position="151"/>
    </location>
</feature>
<accession>A0A267FIY7</accession>
<evidence type="ECO:0000256" key="6">
    <source>
        <dbReference type="PROSITE-ProRule" id="PRU01211"/>
    </source>
</evidence>
<gene>
    <name evidence="9" type="ORF">BOX15_Mlig009616g1</name>
</gene>
<dbReference type="InterPro" id="IPR006026">
    <property type="entry name" value="Peptidase_Metallo"/>
</dbReference>
<dbReference type="EC" id="3.4.24.-" evidence="7"/>
<dbReference type="InterPro" id="IPR001506">
    <property type="entry name" value="Peptidase_M12A"/>
</dbReference>
<dbReference type="OrthoDB" id="291007at2759"/>
<dbReference type="STRING" id="282301.A0A267FIY7"/>
<keyword evidence="6" id="KW-1015">Disulfide bond</keyword>
<evidence type="ECO:0000256" key="2">
    <source>
        <dbReference type="ARBA" id="ARBA00022723"/>
    </source>
</evidence>
<evidence type="ECO:0000313" key="10">
    <source>
        <dbReference type="Proteomes" id="UP000215902"/>
    </source>
</evidence>
<evidence type="ECO:0000256" key="7">
    <source>
        <dbReference type="RuleBase" id="RU361183"/>
    </source>
</evidence>
<organism evidence="9 10">
    <name type="scientific">Macrostomum lignano</name>
    <dbReference type="NCBI Taxonomy" id="282301"/>
    <lineage>
        <taxon>Eukaryota</taxon>
        <taxon>Metazoa</taxon>
        <taxon>Spiralia</taxon>
        <taxon>Lophotrochozoa</taxon>
        <taxon>Platyhelminthes</taxon>
        <taxon>Rhabditophora</taxon>
        <taxon>Macrostomorpha</taxon>
        <taxon>Macrostomida</taxon>
        <taxon>Macrostomidae</taxon>
        <taxon>Macrostomum</taxon>
    </lineage>
</organism>
<dbReference type="PRINTS" id="PR00480">
    <property type="entry name" value="ASTACIN"/>
</dbReference>
<protein>
    <recommendedName>
        <fullName evidence="7">Metalloendopeptidase</fullName>
        <ecNumber evidence="7">3.4.24.-</ecNumber>
    </recommendedName>
</protein>
<keyword evidence="1 6" id="KW-0645">Protease</keyword>
<proteinExistence type="predicted"/>
<dbReference type="PANTHER" id="PTHR10127:SF780">
    <property type="entry name" value="METALLOENDOPEPTIDASE"/>
    <property type="match status" value="1"/>
</dbReference>
<evidence type="ECO:0000256" key="5">
    <source>
        <dbReference type="ARBA" id="ARBA00023049"/>
    </source>
</evidence>
<evidence type="ECO:0000256" key="1">
    <source>
        <dbReference type="ARBA" id="ARBA00022670"/>
    </source>
</evidence>
<keyword evidence="2 6" id="KW-0479">Metal-binding</keyword>
<evidence type="ECO:0000259" key="8">
    <source>
        <dbReference type="PROSITE" id="PS51864"/>
    </source>
</evidence>
<feature type="binding site" evidence="6">
    <location>
        <position position="160"/>
    </location>
    <ligand>
        <name>Zn(2+)</name>
        <dbReference type="ChEBI" id="CHEBI:29105"/>
        <note>catalytic</note>
    </ligand>
</feature>
<evidence type="ECO:0000256" key="3">
    <source>
        <dbReference type="ARBA" id="ARBA00022801"/>
    </source>
</evidence>
<keyword evidence="4 6" id="KW-0862">Zinc</keyword>
<feature type="binding site" evidence="6">
    <location>
        <position position="150"/>
    </location>
    <ligand>
        <name>Zn(2+)</name>
        <dbReference type="ChEBI" id="CHEBI:29105"/>
        <note>catalytic</note>
    </ligand>
</feature>
<dbReference type="InterPro" id="IPR024079">
    <property type="entry name" value="MetalloPept_cat_dom_sf"/>
</dbReference>
<comment type="caution">
    <text evidence="6">Lacks conserved residue(s) required for the propagation of feature annotation.</text>
</comment>
<feature type="domain" description="Peptidase M12A" evidence="8">
    <location>
        <begin position="56"/>
        <end position="256"/>
    </location>
</feature>
<keyword evidence="10" id="KW-1185">Reference proteome</keyword>
<dbReference type="SUPFAM" id="SSF55486">
    <property type="entry name" value="Metalloproteases ('zincins'), catalytic domain"/>
    <property type="match status" value="1"/>
</dbReference>
<dbReference type="SMART" id="SM00235">
    <property type="entry name" value="ZnMc"/>
    <property type="match status" value="1"/>
</dbReference>
<dbReference type="EMBL" id="NIVC01000995">
    <property type="protein sequence ID" value="PAA73765.1"/>
    <property type="molecule type" value="Genomic_DNA"/>
</dbReference>
<evidence type="ECO:0000313" key="9">
    <source>
        <dbReference type="EMBL" id="PAA73765.1"/>
    </source>
</evidence>
<comment type="cofactor">
    <cofactor evidence="6 7">
        <name>Zn(2+)</name>
        <dbReference type="ChEBI" id="CHEBI:29105"/>
    </cofactor>
    <text evidence="6 7">Binds 1 zinc ion per subunit.</text>
</comment>
<evidence type="ECO:0000256" key="4">
    <source>
        <dbReference type="ARBA" id="ARBA00022833"/>
    </source>
</evidence>
<feature type="signal peptide" evidence="7">
    <location>
        <begin position="1"/>
        <end position="26"/>
    </location>
</feature>
<dbReference type="Proteomes" id="UP000215902">
    <property type="component" value="Unassembled WGS sequence"/>
</dbReference>
<keyword evidence="7" id="KW-0732">Signal</keyword>
<feature type="binding site" evidence="6">
    <location>
        <position position="154"/>
    </location>
    <ligand>
        <name>Zn(2+)</name>
        <dbReference type="ChEBI" id="CHEBI:29105"/>
        <note>catalytic</note>
    </ligand>
</feature>
<dbReference type="GO" id="GO:0008270">
    <property type="term" value="F:zinc ion binding"/>
    <property type="evidence" value="ECO:0007669"/>
    <property type="project" value="UniProtKB-UniRule"/>
</dbReference>
<name>A0A267FIY7_9PLAT</name>
<dbReference type="GO" id="GO:0004222">
    <property type="term" value="F:metalloendopeptidase activity"/>
    <property type="evidence" value="ECO:0007669"/>
    <property type="project" value="UniProtKB-UniRule"/>
</dbReference>
<feature type="chain" id="PRO_5011819675" description="Metalloendopeptidase" evidence="7">
    <location>
        <begin position="27"/>
        <end position="257"/>
    </location>
</feature>
<dbReference type="Gene3D" id="3.40.390.10">
    <property type="entry name" value="Collagenase (Catalytic Domain)"/>
    <property type="match status" value="1"/>
</dbReference>
<sequence length="257" mass="28298">MLSCSTGALMLVVCAAAHVLLCGVSGLPASTADEAAAEYGEYFQGDIMEPIPGTFAGLLNPANRWPEGVVVYKFDPDLPDPIRQRVLQAMSRVSAETGNCARFREWQPSDGVEFVLIRSGSGCSATVGYWAGRSTSMNLAERCTVGNIMHELQHSLGVEHQQSRPDRDQYVKIQFDNVIPEYFLNFVKESSRYYDTFNQPYDFGSQMHYSLSAFSSNGQNTIEPLPGRLPDGVEVGQRERMSQGDVALLKAMYQCGA</sequence>